<dbReference type="EMBL" id="JALLMC010000011">
    <property type="protein sequence ID" value="MEB6412275.1"/>
    <property type="molecule type" value="Genomic_DNA"/>
</dbReference>
<gene>
    <name evidence="3" type="ORF">MXM28_21635</name>
</gene>
<evidence type="ECO:0000256" key="1">
    <source>
        <dbReference type="SAM" id="Phobius"/>
    </source>
</evidence>
<keyword evidence="4" id="KW-1185">Reference proteome</keyword>
<feature type="transmembrane region" description="Helical" evidence="1">
    <location>
        <begin position="143"/>
        <end position="164"/>
    </location>
</feature>
<sequence length="381" mass="41969">MRLIRKESPDVYRALVAELSRTLIPTSMMGITLLIIGSYAFWIQGSIPILLGTLMGGAGSIAKVIIILLQMHRLRLSSELPGLDKSKRWELAHTVMTVTVSSSVSLLSSLMFLSTHTQLHLLATALLFGYCAGVSTRLAPRPVIASTAMVIATIPAIIGTFMMGETSHRMVSVIFLFFLLGGIHSVMYIHRNSVRNISMRLDMEVLARNDPLTGMANRLGLREAFRRTILKSRLIAIHCIDLDGFKDVNDNHGHASGDRVLKIVADRLKRIVPEGATVARIGGDEFVVLQNILSHVEESDVLREQIDTSLKQPFELPGMTIHLSGSVGTASCESLMADLDVMLNAADEMLYNCKRLRHYGLIKSQIRPCSQPVRHHGQAEG</sequence>
<feature type="transmembrane region" description="Helical" evidence="1">
    <location>
        <begin position="170"/>
        <end position="190"/>
    </location>
</feature>
<feature type="domain" description="GGDEF" evidence="2">
    <location>
        <begin position="233"/>
        <end position="365"/>
    </location>
</feature>
<dbReference type="RefSeq" id="WP_064786213.1">
    <property type="nucleotide sequence ID" value="NZ_JALLMC010000011.1"/>
</dbReference>
<dbReference type="NCBIfam" id="TIGR00254">
    <property type="entry name" value="GGDEF"/>
    <property type="match status" value="1"/>
</dbReference>
<organism evidence="3 4">
    <name type="scientific">Enterobacter vonholyi</name>
    <dbReference type="NCBI Taxonomy" id="2797505"/>
    <lineage>
        <taxon>Bacteria</taxon>
        <taxon>Pseudomonadati</taxon>
        <taxon>Pseudomonadota</taxon>
        <taxon>Gammaproteobacteria</taxon>
        <taxon>Enterobacterales</taxon>
        <taxon>Enterobacteriaceae</taxon>
        <taxon>Enterobacter</taxon>
    </lineage>
</organism>
<name>A0ABU6E7U0_9ENTR</name>
<proteinExistence type="predicted"/>
<accession>A0ABU6E7U0</accession>
<dbReference type="PANTHER" id="PTHR46663">
    <property type="entry name" value="DIGUANYLATE CYCLASE DGCT-RELATED"/>
    <property type="match status" value="1"/>
</dbReference>
<dbReference type="CDD" id="cd01949">
    <property type="entry name" value="GGDEF"/>
    <property type="match status" value="1"/>
</dbReference>
<dbReference type="InterPro" id="IPR052163">
    <property type="entry name" value="DGC-Regulatory_Protein"/>
</dbReference>
<keyword evidence="1" id="KW-0472">Membrane</keyword>
<feature type="transmembrane region" description="Helical" evidence="1">
    <location>
        <begin position="49"/>
        <end position="70"/>
    </location>
</feature>
<dbReference type="PROSITE" id="PS50887">
    <property type="entry name" value="GGDEF"/>
    <property type="match status" value="1"/>
</dbReference>
<dbReference type="PANTHER" id="PTHR46663:SF2">
    <property type="entry name" value="GGDEF DOMAIN-CONTAINING PROTEIN"/>
    <property type="match status" value="1"/>
</dbReference>
<evidence type="ECO:0000259" key="2">
    <source>
        <dbReference type="PROSITE" id="PS50887"/>
    </source>
</evidence>
<dbReference type="SUPFAM" id="SSF55073">
    <property type="entry name" value="Nucleotide cyclase"/>
    <property type="match status" value="1"/>
</dbReference>
<evidence type="ECO:0000313" key="4">
    <source>
        <dbReference type="Proteomes" id="UP001306510"/>
    </source>
</evidence>
<keyword evidence="1" id="KW-1133">Transmembrane helix</keyword>
<dbReference type="Proteomes" id="UP001306510">
    <property type="component" value="Unassembled WGS sequence"/>
</dbReference>
<dbReference type="InterPro" id="IPR043128">
    <property type="entry name" value="Rev_trsase/Diguanyl_cyclase"/>
</dbReference>
<dbReference type="InterPro" id="IPR000160">
    <property type="entry name" value="GGDEF_dom"/>
</dbReference>
<dbReference type="Gene3D" id="3.30.70.270">
    <property type="match status" value="1"/>
</dbReference>
<evidence type="ECO:0000313" key="3">
    <source>
        <dbReference type="EMBL" id="MEB6412275.1"/>
    </source>
</evidence>
<feature type="transmembrane region" description="Helical" evidence="1">
    <location>
        <begin position="119"/>
        <end position="136"/>
    </location>
</feature>
<feature type="transmembrane region" description="Helical" evidence="1">
    <location>
        <begin position="91"/>
        <end position="113"/>
    </location>
</feature>
<comment type="caution">
    <text evidence="3">The sequence shown here is derived from an EMBL/GenBank/DDBJ whole genome shotgun (WGS) entry which is preliminary data.</text>
</comment>
<reference evidence="3 4" key="1">
    <citation type="submission" date="2022-04" db="EMBL/GenBank/DDBJ databases">
        <title>Whole genome surviellance of AMR bacteria from Assam, India: One Health Study.</title>
        <authorList>
            <person name="Mendem S.K."/>
            <person name="Rakshit O."/>
            <person name="Murugesan D."/>
            <person name="Shome R."/>
            <person name="Raisen C."/>
            <person name="Holmes M.A."/>
            <person name="Saikia K."/>
            <person name="Shome B.R."/>
        </authorList>
    </citation>
    <scope>NUCLEOTIDE SEQUENCE [LARGE SCALE GENOMIC DNA]</scope>
    <source>
        <strain evidence="3 4">MGG-11lp</strain>
    </source>
</reference>
<feature type="transmembrane region" description="Helical" evidence="1">
    <location>
        <begin position="21"/>
        <end position="43"/>
    </location>
</feature>
<dbReference type="InterPro" id="IPR029787">
    <property type="entry name" value="Nucleotide_cyclase"/>
</dbReference>
<dbReference type="SMART" id="SM00267">
    <property type="entry name" value="GGDEF"/>
    <property type="match status" value="1"/>
</dbReference>
<protein>
    <submittedName>
        <fullName evidence="3">GGDEF domain-containing protein</fullName>
    </submittedName>
</protein>
<keyword evidence="1" id="KW-0812">Transmembrane</keyword>
<dbReference type="Pfam" id="PF00990">
    <property type="entry name" value="GGDEF"/>
    <property type="match status" value="1"/>
</dbReference>